<name>A0A836D5F1_SHEEP</name>
<comment type="caution">
    <text evidence="1">The sequence shown here is derived from an EMBL/GenBank/DDBJ whole genome shotgun (WGS) entry which is preliminary data.</text>
</comment>
<dbReference type="AlphaFoldDB" id="A0A836D5F1"/>
<accession>A0A836D5F1</accession>
<evidence type="ECO:0000313" key="2">
    <source>
        <dbReference type="Proteomes" id="UP000664991"/>
    </source>
</evidence>
<dbReference type="Proteomes" id="UP000664991">
    <property type="component" value="Unassembled WGS sequence"/>
</dbReference>
<sequence length="98" mass="10775">QHLMVRNSCTVLQSATEAVLEDRTQSSPTPGKAVLGRSWHVAGPCPHPCGLRGDHHLISPASTTLQRRGCKPHMQEALAPSVKWDARVTIKEKPCVRY</sequence>
<feature type="non-terminal residue" evidence="1">
    <location>
        <position position="1"/>
    </location>
</feature>
<proteinExistence type="predicted"/>
<organism evidence="1 2">
    <name type="scientific">Ovis aries</name>
    <name type="common">Sheep</name>
    <dbReference type="NCBI Taxonomy" id="9940"/>
    <lineage>
        <taxon>Eukaryota</taxon>
        <taxon>Metazoa</taxon>
        <taxon>Chordata</taxon>
        <taxon>Craniata</taxon>
        <taxon>Vertebrata</taxon>
        <taxon>Euteleostomi</taxon>
        <taxon>Mammalia</taxon>
        <taxon>Eutheria</taxon>
        <taxon>Laurasiatheria</taxon>
        <taxon>Artiodactyla</taxon>
        <taxon>Ruminantia</taxon>
        <taxon>Pecora</taxon>
        <taxon>Bovidae</taxon>
        <taxon>Caprinae</taxon>
        <taxon>Ovis</taxon>
    </lineage>
</organism>
<dbReference type="EMBL" id="JAEMGP010000003">
    <property type="protein sequence ID" value="KAG5212135.1"/>
    <property type="molecule type" value="Genomic_DNA"/>
</dbReference>
<evidence type="ECO:0000313" key="1">
    <source>
        <dbReference type="EMBL" id="KAG5212135.1"/>
    </source>
</evidence>
<reference evidence="1 2" key="1">
    <citation type="submission" date="2020-12" db="EMBL/GenBank/DDBJ databases">
        <title>De novo assembly of Tibetan sheep genome.</title>
        <authorList>
            <person name="Li X."/>
        </authorList>
    </citation>
    <scope>NUCLEOTIDE SEQUENCE [LARGE SCALE GENOMIC DNA]</scope>
    <source>
        <tissue evidence="1">Heart</tissue>
    </source>
</reference>
<protein>
    <submittedName>
        <fullName evidence="1">Uncharacterized protein</fullName>
    </submittedName>
</protein>
<gene>
    <name evidence="1" type="ORF">JEQ12_014564</name>
</gene>